<feature type="binding site" evidence="8">
    <location>
        <position position="44"/>
    </location>
    <ligand>
        <name>a divalent metal cation</name>
        <dbReference type="ChEBI" id="CHEBI:60240"/>
    </ligand>
</feature>
<evidence type="ECO:0000256" key="8">
    <source>
        <dbReference type="PROSITE-ProRule" id="PRU01319"/>
    </source>
</evidence>
<dbReference type="PROSITE" id="PS51975">
    <property type="entry name" value="RNASE_H_2"/>
    <property type="match status" value="1"/>
</dbReference>
<dbReference type="AlphaFoldDB" id="A0A3G2S698"/>
<comment type="similarity">
    <text evidence="3">Belongs to the RNase HII family. Eukaryotic subfamily.</text>
</comment>
<evidence type="ECO:0000256" key="7">
    <source>
        <dbReference type="ARBA" id="ARBA00022801"/>
    </source>
</evidence>
<dbReference type="STRING" id="425264.A0A3G2S698"/>
<dbReference type="InterPro" id="IPR036397">
    <property type="entry name" value="RNaseH_sf"/>
</dbReference>
<dbReference type="GO" id="GO:0004523">
    <property type="term" value="F:RNA-DNA hybrid ribonuclease activity"/>
    <property type="evidence" value="ECO:0007669"/>
    <property type="project" value="UniProtKB-UniRule"/>
</dbReference>
<dbReference type="PANTHER" id="PTHR10954:SF7">
    <property type="entry name" value="RIBONUCLEASE H2 SUBUNIT A"/>
    <property type="match status" value="1"/>
</dbReference>
<dbReference type="EC" id="3.1.26.4" evidence="9"/>
<dbReference type="InterPro" id="IPR012337">
    <property type="entry name" value="RNaseH-like_sf"/>
</dbReference>
<feature type="domain" description="RNase H type-2" evidence="11">
    <location>
        <begin position="37"/>
        <end position="274"/>
    </location>
</feature>
<organism evidence="12 13">
    <name type="scientific">Malassezia restricta (strain ATCC 96810 / NBRC 103918 / CBS 7877)</name>
    <name type="common">Seborrheic dermatitis infection agent</name>
    <dbReference type="NCBI Taxonomy" id="425264"/>
    <lineage>
        <taxon>Eukaryota</taxon>
        <taxon>Fungi</taxon>
        <taxon>Dikarya</taxon>
        <taxon>Basidiomycota</taxon>
        <taxon>Ustilaginomycotina</taxon>
        <taxon>Malasseziomycetes</taxon>
        <taxon>Malasseziales</taxon>
        <taxon>Malasseziaceae</taxon>
        <taxon>Malassezia</taxon>
    </lineage>
</organism>
<evidence type="ECO:0000256" key="5">
    <source>
        <dbReference type="ARBA" id="ARBA00022723"/>
    </source>
</evidence>
<dbReference type="SUPFAM" id="SSF53098">
    <property type="entry name" value="Ribonuclease H-like"/>
    <property type="match status" value="1"/>
</dbReference>
<dbReference type="GO" id="GO:0032299">
    <property type="term" value="C:ribonuclease H2 complex"/>
    <property type="evidence" value="ECO:0007669"/>
    <property type="project" value="TreeGrafter"/>
</dbReference>
<dbReference type="InterPro" id="IPR004649">
    <property type="entry name" value="RNase_H2_suA"/>
</dbReference>
<dbReference type="FunFam" id="3.30.420.10:FF:000016">
    <property type="entry name" value="Ribonuclease"/>
    <property type="match status" value="1"/>
</dbReference>
<dbReference type="InterPro" id="IPR001352">
    <property type="entry name" value="RNase_HII/HIII"/>
</dbReference>
<sequence length="368" mass="40089">MLDAVPSVRATALTQSYTWRSHIPDACVSGTGHRRAPCVLGVDEAGRGPVLGPLVYGVAFCPLNAQEGLRDLGFADSKTLTPARRDELLQALLREPSMGWAVRVMSPQDISAGMMRRVPYNLNEQSCDATVQLIQGVLDAGIDVTHIFVDTVGEPTAYAAKLKRHFPRYGHIEWKVARKADATYPIVGAASIAAKVTRDACLENWVYAEQRLSSAALGKRKRSDDDAWETGSGYPGDPKTVRYLKETLDPVFGWTGIVRFSWATAKSMLEEPVKTPIPTTSILGTAYPPSSTRAFKVEWSDEAKAPKPQKSIASYFKAAAPNKQHMGTGAAASQSSGIHQRDRKMLSEHTSSLWRQLALSAATDADLF</sequence>
<evidence type="ECO:0000313" key="13">
    <source>
        <dbReference type="Proteomes" id="UP000269793"/>
    </source>
</evidence>
<feature type="region of interest" description="Disordered" evidence="10">
    <location>
        <begin position="324"/>
        <end position="344"/>
    </location>
</feature>
<name>A0A3G2S698_MALR7</name>
<dbReference type="PANTHER" id="PTHR10954">
    <property type="entry name" value="RIBONUCLEASE H2 SUBUNIT A"/>
    <property type="match status" value="1"/>
</dbReference>
<proteinExistence type="inferred from homology"/>
<dbReference type="Gene3D" id="1.10.10.460">
    <property type="entry name" value="Ribonuclease hii. Domain 2"/>
    <property type="match status" value="1"/>
</dbReference>
<accession>A0A3G2S698</accession>
<protein>
    <recommendedName>
        <fullName evidence="9">Ribonuclease</fullName>
        <ecNumber evidence="9">3.1.26.4</ecNumber>
    </recommendedName>
</protein>
<dbReference type="Pfam" id="PF01351">
    <property type="entry name" value="RNase_HII"/>
    <property type="match status" value="1"/>
</dbReference>
<dbReference type="EMBL" id="CP033152">
    <property type="protein sequence ID" value="AYO43671.1"/>
    <property type="molecule type" value="Genomic_DNA"/>
</dbReference>
<reference evidence="12 13" key="1">
    <citation type="submission" date="2018-10" db="EMBL/GenBank/DDBJ databases">
        <title>Complete genome sequence of Malassezia restricta CBS 7877.</title>
        <authorList>
            <person name="Morand S.C."/>
            <person name="Bertignac M."/>
            <person name="Iltis A."/>
            <person name="Kolder I."/>
            <person name="Pirovano W."/>
            <person name="Jourdain R."/>
            <person name="Clavaud C."/>
        </authorList>
    </citation>
    <scope>NUCLEOTIDE SEQUENCE [LARGE SCALE GENOMIC DNA]</scope>
    <source>
        <strain evidence="12 13">CBS 7877</strain>
    </source>
</reference>
<evidence type="ECO:0000256" key="9">
    <source>
        <dbReference type="RuleBase" id="RU003515"/>
    </source>
</evidence>
<evidence type="ECO:0000256" key="3">
    <source>
        <dbReference type="ARBA" id="ARBA00007058"/>
    </source>
</evidence>
<dbReference type="InterPro" id="IPR024567">
    <property type="entry name" value="RNase_HII/HIII_dom"/>
</dbReference>
<keyword evidence="6 8" id="KW-0255">Endonuclease</keyword>
<evidence type="ECO:0000256" key="1">
    <source>
        <dbReference type="ARBA" id="ARBA00000077"/>
    </source>
</evidence>
<keyword evidence="4 8" id="KW-0540">Nuclease</keyword>
<evidence type="ECO:0000259" key="11">
    <source>
        <dbReference type="PROSITE" id="PS51975"/>
    </source>
</evidence>
<evidence type="ECO:0000256" key="10">
    <source>
        <dbReference type="SAM" id="MobiDB-lite"/>
    </source>
</evidence>
<dbReference type="VEuPathDB" id="FungiDB:DNF11_2721"/>
<dbReference type="Gene3D" id="3.30.420.10">
    <property type="entry name" value="Ribonuclease H-like superfamily/Ribonuclease H"/>
    <property type="match status" value="1"/>
</dbReference>
<dbReference type="NCBIfam" id="TIGR00729">
    <property type="entry name" value="ribonuclease HII"/>
    <property type="match status" value="1"/>
</dbReference>
<dbReference type="GO" id="GO:0043137">
    <property type="term" value="P:DNA replication, removal of RNA primer"/>
    <property type="evidence" value="ECO:0007669"/>
    <property type="project" value="TreeGrafter"/>
</dbReference>
<evidence type="ECO:0000256" key="2">
    <source>
        <dbReference type="ARBA" id="ARBA00001946"/>
    </source>
</evidence>
<comment type="catalytic activity">
    <reaction evidence="1 8 9">
        <text>Endonucleolytic cleavage to 5'-phosphomonoester.</text>
        <dbReference type="EC" id="3.1.26.4"/>
    </reaction>
</comment>
<evidence type="ECO:0000256" key="4">
    <source>
        <dbReference type="ARBA" id="ARBA00022722"/>
    </source>
</evidence>
<keyword evidence="7 8" id="KW-0378">Hydrolase</keyword>
<dbReference type="GO" id="GO:0003723">
    <property type="term" value="F:RNA binding"/>
    <property type="evidence" value="ECO:0007669"/>
    <property type="project" value="UniProtKB-UniRule"/>
</dbReference>
<comment type="cofactor">
    <cofactor evidence="8">
        <name>Mn(2+)</name>
        <dbReference type="ChEBI" id="CHEBI:29035"/>
    </cofactor>
    <cofactor evidence="8">
        <name>Mg(2+)</name>
        <dbReference type="ChEBI" id="CHEBI:18420"/>
    </cofactor>
    <text evidence="8">Manganese or magnesium. Binds 1 divalent metal ion per monomer in the absence of substrate. May bind a second metal ion after substrate binding.</text>
</comment>
<keyword evidence="5 8" id="KW-0479">Metal-binding</keyword>
<dbReference type="GO" id="GO:0006298">
    <property type="term" value="P:mismatch repair"/>
    <property type="evidence" value="ECO:0007669"/>
    <property type="project" value="TreeGrafter"/>
</dbReference>
<evidence type="ECO:0000256" key="6">
    <source>
        <dbReference type="ARBA" id="ARBA00022759"/>
    </source>
</evidence>
<feature type="binding site" evidence="8">
    <location>
        <position position="150"/>
    </location>
    <ligand>
        <name>a divalent metal cation</name>
        <dbReference type="ChEBI" id="CHEBI:60240"/>
    </ligand>
</feature>
<gene>
    <name evidence="12" type="ORF">DNF11_2721</name>
</gene>
<dbReference type="InterPro" id="IPR023160">
    <property type="entry name" value="RNase_HII_hlx-loop-hlx_cap_dom"/>
</dbReference>
<feature type="binding site" evidence="8">
    <location>
        <position position="43"/>
    </location>
    <ligand>
        <name>a divalent metal cation</name>
        <dbReference type="ChEBI" id="CHEBI:60240"/>
    </ligand>
</feature>
<evidence type="ECO:0000313" key="12">
    <source>
        <dbReference type="EMBL" id="AYO43671.1"/>
    </source>
</evidence>
<dbReference type="FunFam" id="1.10.10.460:FF:000001">
    <property type="entry name" value="Ribonuclease"/>
    <property type="match status" value="1"/>
</dbReference>
<dbReference type="CDD" id="cd07181">
    <property type="entry name" value="RNase_HII_eukaryota_like"/>
    <property type="match status" value="1"/>
</dbReference>
<comment type="function">
    <text evidence="9">Endonuclease that specifically degrades the RNA of RNA-DNA hybrids.</text>
</comment>
<comment type="cofactor">
    <cofactor evidence="2">
        <name>Mg(2+)</name>
        <dbReference type="ChEBI" id="CHEBI:18420"/>
    </cofactor>
</comment>
<dbReference type="Proteomes" id="UP000269793">
    <property type="component" value="Chromosome V"/>
</dbReference>
<dbReference type="GO" id="GO:0046872">
    <property type="term" value="F:metal ion binding"/>
    <property type="evidence" value="ECO:0007669"/>
    <property type="project" value="UniProtKB-KW"/>
</dbReference>
<keyword evidence="13" id="KW-1185">Reference proteome</keyword>
<dbReference type="OrthoDB" id="7462577at2759"/>